<accession>A0A0F9L7V8</accession>
<reference evidence="2" key="1">
    <citation type="journal article" date="2015" name="Nature">
        <title>Complex archaea that bridge the gap between prokaryotes and eukaryotes.</title>
        <authorList>
            <person name="Spang A."/>
            <person name="Saw J.H."/>
            <person name="Jorgensen S.L."/>
            <person name="Zaremba-Niedzwiedzka K."/>
            <person name="Martijn J."/>
            <person name="Lind A.E."/>
            <person name="van Eijk R."/>
            <person name="Schleper C."/>
            <person name="Guy L."/>
            <person name="Ettema T.J."/>
        </authorList>
    </citation>
    <scope>NUCLEOTIDE SEQUENCE</scope>
</reference>
<sequence length="68" mass="7738">MDKDIWSIIKLGTGQFGLVFMGMAVKSLDVFSQTEWKLIVLMFVLSVFIQITLLFSPEEPNHDTTKDS</sequence>
<feature type="transmembrane region" description="Helical" evidence="1">
    <location>
        <begin position="6"/>
        <end position="24"/>
    </location>
</feature>
<organism evidence="2">
    <name type="scientific">marine sediment metagenome</name>
    <dbReference type="NCBI Taxonomy" id="412755"/>
    <lineage>
        <taxon>unclassified sequences</taxon>
        <taxon>metagenomes</taxon>
        <taxon>ecological metagenomes</taxon>
    </lineage>
</organism>
<keyword evidence="1" id="KW-1133">Transmembrane helix</keyword>
<keyword evidence="1" id="KW-0812">Transmembrane</keyword>
<evidence type="ECO:0000313" key="2">
    <source>
        <dbReference type="EMBL" id="KKM23655.1"/>
    </source>
</evidence>
<feature type="transmembrane region" description="Helical" evidence="1">
    <location>
        <begin position="36"/>
        <end position="55"/>
    </location>
</feature>
<proteinExistence type="predicted"/>
<dbReference type="EMBL" id="LAZR01013081">
    <property type="protein sequence ID" value="KKM23655.1"/>
    <property type="molecule type" value="Genomic_DNA"/>
</dbReference>
<protein>
    <submittedName>
        <fullName evidence="2">Uncharacterized protein</fullName>
    </submittedName>
</protein>
<gene>
    <name evidence="2" type="ORF">LCGC14_1612980</name>
</gene>
<keyword evidence="1" id="KW-0472">Membrane</keyword>
<name>A0A0F9L7V8_9ZZZZ</name>
<comment type="caution">
    <text evidence="2">The sequence shown here is derived from an EMBL/GenBank/DDBJ whole genome shotgun (WGS) entry which is preliminary data.</text>
</comment>
<dbReference type="AlphaFoldDB" id="A0A0F9L7V8"/>
<evidence type="ECO:0000256" key="1">
    <source>
        <dbReference type="SAM" id="Phobius"/>
    </source>
</evidence>